<dbReference type="SUPFAM" id="SSF52172">
    <property type="entry name" value="CheY-like"/>
    <property type="match status" value="1"/>
</dbReference>
<sequence length="255" mass="29648">MKVLIIEDEAIAGRLLKSTITAIDPDIEVVDIIDSIEASVEYLSTRPSLDLIFLDIELGDGQTFEIFKKVKIEAPLIFVTAYQEHALRAFKLNSVDYLLKPVNKEELAAALTKYKRLHRDQQKAVTDNIYHFLHQFREGGDTYKDRFLARNGTRLISIPVTDIAYFYTREKMQYIKTVNNTDFIIDKRLDDIEADINPKSFFRLNRQFIVGYRFIDKVQTWFNGKLKVQVKPAAYEDIIVSRLKANDFKRWLGGE</sequence>
<evidence type="ECO:0000313" key="4">
    <source>
        <dbReference type="EMBL" id="RPE05391.1"/>
    </source>
</evidence>
<name>A0A3N4PKM3_9BACT</name>
<dbReference type="SMART" id="SM00850">
    <property type="entry name" value="LytTR"/>
    <property type="match status" value="1"/>
</dbReference>
<dbReference type="RefSeq" id="WP_123849034.1">
    <property type="nucleotide sequence ID" value="NZ_RPDH01000003.1"/>
</dbReference>
<evidence type="ECO:0000256" key="1">
    <source>
        <dbReference type="PROSITE-ProRule" id="PRU00169"/>
    </source>
</evidence>
<proteinExistence type="predicted"/>
<evidence type="ECO:0000259" key="3">
    <source>
        <dbReference type="PROSITE" id="PS50930"/>
    </source>
</evidence>
<evidence type="ECO:0000259" key="2">
    <source>
        <dbReference type="PROSITE" id="PS50110"/>
    </source>
</evidence>
<comment type="caution">
    <text evidence="4">The sequence shown here is derived from an EMBL/GenBank/DDBJ whole genome shotgun (WGS) entry which is preliminary data.</text>
</comment>
<dbReference type="InterPro" id="IPR046947">
    <property type="entry name" value="LytR-like"/>
</dbReference>
<dbReference type="AlphaFoldDB" id="A0A3N4PKM3"/>
<dbReference type="PROSITE" id="PS50110">
    <property type="entry name" value="RESPONSE_REGULATORY"/>
    <property type="match status" value="1"/>
</dbReference>
<evidence type="ECO:0000313" key="5">
    <source>
        <dbReference type="Proteomes" id="UP000278351"/>
    </source>
</evidence>
<dbReference type="GO" id="GO:0003677">
    <property type="term" value="F:DNA binding"/>
    <property type="evidence" value="ECO:0007669"/>
    <property type="project" value="UniProtKB-KW"/>
</dbReference>
<dbReference type="Gene3D" id="2.40.50.1020">
    <property type="entry name" value="LytTr DNA-binding domain"/>
    <property type="match status" value="1"/>
</dbReference>
<reference evidence="4 5" key="1">
    <citation type="submission" date="2018-11" db="EMBL/GenBank/DDBJ databases">
        <title>Chitinophaga lutea sp.nov., isolate from arsenic contaminated soil.</title>
        <authorList>
            <person name="Zong Y."/>
        </authorList>
    </citation>
    <scope>NUCLEOTIDE SEQUENCE [LARGE SCALE GENOMIC DNA]</scope>
    <source>
        <strain evidence="4 5">ZY74</strain>
    </source>
</reference>
<dbReference type="Pfam" id="PF04397">
    <property type="entry name" value="LytTR"/>
    <property type="match status" value="1"/>
</dbReference>
<dbReference type="PANTHER" id="PTHR37299">
    <property type="entry name" value="TRANSCRIPTIONAL REGULATOR-RELATED"/>
    <property type="match status" value="1"/>
</dbReference>
<feature type="modified residue" description="4-aspartylphosphate" evidence="1">
    <location>
        <position position="55"/>
    </location>
</feature>
<feature type="domain" description="Response regulatory" evidence="2">
    <location>
        <begin position="2"/>
        <end position="115"/>
    </location>
</feature>
<keyword evidence="4" id="KW-0238">DNA-binding</keyword>
<keyword evidence="5" id="KW-1185">Reference proteome</keyword>
<dbReference type="SMART" id="SM00448">
    <property type="entry name" value="REC"/>
    <property type="match status" value="1"/>
</dbReference>
<accession>A0A3N4PKM3</accession>
<protein>
    <submittedName>
        <fullName evidence="4">DNA-binding response regulator</fullName>
    </submittedName>
</protein>
<dbReference type="InterPro" id="IPR001789">
    <property type="entry name" value="Sig_transdc_resp-reg_receiver"/>
</dbReference>
<dbReference type="OrthoDB" id="2168082at2"/>
<dbReference type="EMBL" id="RPDH01000003">
    <property type="protein sequence ID" value="RPE05391.1"/>
    <property type="molecule type" value="Genomic_DNA"/>
</dbReference>
<dbReference type="Proteomes" id="UP000278351">
    <property type="component" value="Unassembled WGS sequence"/>
</dbReference>
<gene>
    <name evidence="4" type="ORF">EGT74_23680</name>
</gene>
<feature type="domain" description="HTH LytTR-type" evidence="3">
    <location>
        <begin position="147"/>
        <end position="254"/>
    </location>
</feature>
<dbReference type="Pfam" id="PF00072">
    <property type="entry name" value="Response_reg"/>
    <property type="match status" value="1"/>
</dbReference>
<dbReference type="PANTHER" id="PTHR37299:SF1">
    <property type="entry name" value="STAGE 0 SPORULATION PROTEIN A HOMOLOG"/>
    <property type="match status" value="1"/>
</dbReference>
<dbReference type="PROSITE" id="PS50930">
    <property type="entry name" value="HTH_LYTTR"/>
    <property type="match status" value="1"/>
</dbReference>
<dbReference type="Gene3D" id="3.40.50.2300">
    <property type="match status" value="1"/>
</dbReference>
<dbReference type="InterPro" id="IPR007492">
    <property type="entry name" value="LytTR_DNA-bd_dom"/>
</dbReference>
<dbReference type="GO" id="GO:0000156">
    <property type="term" value="F:phosphorelay response regulator activity"/>
    <property type="evidence" value="ECO:0007669"/>
    <property type="project" value="InterPro"/>
</dbReference>
<organism evidence="4 5">
    <name type="scientific">Chitinophaga lutea</name>
    <dbReference type="NCBI Taxonomy" id="2488634"/>
    <lineage>
        <taxon>Bacteria</taxon>
        <taxon>Pseudomonadati</taxon>
        <taxon>Bacteroidota</taxon>
        <taxon>Chitinophagia</taxon>
        <taxon>Chitinophagales</taxon>
        <taxon>Chitinophagaceae</taxon>
        <taxon>Chitinophaga</taxon>
    </lineage>
</organism>
<keyword evidence="1" id="KW-0597">Phosphoprotein</keyword>
<dbReference type="InterPro" id="IPR011006">
    <property type="entry name" value="CheY-like_superfamily"/>
</dbReference>